<organism evidence="1 2">
    <name type="scientific">Trichogramma kaykai</name>
    <dbReference type="NCBI Taxonomy" id="54128"/>
    <lineage>
        <taxon>Eukaryota</taxon>
        <taxon>Metazoa</taxon>
        <taxon>Ecdysozoa</taxon>
        <taxon>Arthropoda</taxon>
        <taxon>Hexapoda</taxon>
        <taxon>Insecta</taxon>
        <taxon>Pterygota</taxon>
        <taxon>Neoptera</taxon>
        <taxon>Endopterygota</taxon>
        <taxon>Hymenoptera</taxon>
        <taxon>Apocrita</taxon>
        <taxon>Proctotrupomorpha</taxon>
        <taxon>Chalcidoidea</taxon>
        <taxon>Trichogrammatidae</taxon>
        <taxon>Trichogramma</taxon>
    </lineage>
</organism>
<keyword evidence="2" id="KW-1185">Reference proteome</keyword>
<protein>
    <submittedName>
        <fullName evidence="1">Uncharacterized protein</fullName>
    </submittedName>
</protein>
<comment type="caution">
    <text evidence="1">The sequence shown here is derived from an EMBL/GenBank/DDBJ whole genome shotgun (WGS) entry which is preliminary data.</text>
</comment>
<reference evidence="1 2" key="1">
    <citation type="journal article" date="2024" name="bioRxiv">
        <title>A reference genome for Trichogramma kaykai: A tiny desert-dwelling parasitoid wasp with competing sex-ratio distorters.</title>
        <authorList>
            <person name="Culotta J."/>
            <person name="Lindsey A.R."/>
        </authorList>
    </citation>
    <scope>NUCLEOTIDE SEQUENCE [LARGE SCALE GENOMIC DNA]</scope>
    <source>
        <strain evidence="1 2">KSX58</strain>
    </source>
</reference>
<proteinExistence type="predicted"/>
<gene>
    <name evidence="1" type="ORF">TKK_009580</name>
</gene>
<evidence type="ECO:0000313" key="1">
    <source>
        <dbReference type="EMBL" id="KAL3396407.1"/>
    </source>
</evidence>
<dbReference type="Proteomes" id="UP001627154">
    <property type="component" value="Unassembled WGS sequence"/>
</dbReference>
<sequence>MPCPRRRSIVLIPTTNFVHCELYRLLRVRIVALKPPAHAETTQKNTIAMMITQLTLTCLSYFFKLVKTLEI</sequence>
<evidence type="ECO:0000313" key="2">
    <source>
        <dbReference type="Proteomes" id="UP001627154"/>
    </source>
</evidence>
<dbReference type="EMBL" id="JBJJXI010000071">
    <property type="protein sequence ID" value="KAL3396407.1"/>
    <property type="molecule type" value="Genomic_DNA"/>
</dbReference>
<accession>A0ABD2WTY1</accession>
<dbReference type="AlphaFoldDB" id="A0ABD2WTY1"/>
<name>A0ABD2WTY1_9HYME</name>